<evidence type="ECO:0000313" key="1">
    <source>
        <dbReference type="EMBL" id="KAE9529596.1"/>
    </source>
</evidence>
<dbReference type="Proteomes" id="UP000475862">
    <property type="component" value="Unassembled WGS sequence"/>
</dbReference>
<gene>
    <name evidence="1" type="ORF">AGLY_011692</name>
</gene>
<accession>A0A6G0TAX7</accession>
<feature type="non-terminal residue" evidence="1">
    <location>
        <position position="394"/>
    </location>
</feature>
<dbReference type="AlphaFoldDB" id="A0A6G0TAX7"/>
<evidence type="ECO:0000313" key="2">
    <source>
        <dbReference type="Proteomes" id="UP000475862"/>
    </source>
</evidence>
<keyword evidence="2" id="KW-1185">Reference proteome</keyword>
<organism evidence="1 2">
    <name type="scientific">Aphis glycines</name>
    <name type="common">Soybean aphid</name>
    <dbReference type="NCBI Taxonomy" id="307491"/>
    <lineage>
        <taxon>Eukaryota</taxon>
        <taxon>Metazoa</taxon>
        <taxon>Ecdysozoa</taxon>
        <taxon>Arthropoda</taxon>
        <taxon>Hexapoda</taxon>
        <taxon>Insecta</taxon>
        <taxon>Pterygota</taxon>
        <taxon>Neoptera</taxon>
        <taxon>Paraneoptera</taxon>
        <taxon>Hemiptera</taxon>
        <taxon>Sternorrhyncha</taxon>
        <taxon>Aphidomorpha</taxon>
        <taxon>Aphidoidea</taxon>
        <taxon>Aphididae</taxon>
        <taxon>Aphidini</taxon>
        <taxon>Aphis</taxon>
        <taxon>Aphis</taxon>
    </lineage>
</organism>
<name>A0A6G0TAX7_APHGL</name>
<dbReference type="EMBL" id="VYZN01000044">
    <property type="protein sequence ID" value="KAE9529596.1"/>
    <property type="molecule type" value="Genomic_DNA"/>
</dbReference>
<comment type="caution">
    <text evidence="1">The sequence shown here is derived from an EMBL/GenBank/DDBJ whole genome shotgun (WGS) entry which is preliminary data.</text>
</comment>
<protein>
    <submittedName>
        <fullName evidence="1">Uncharacterized protein</fullName>
    </submittedName>
</protein>
<proteinExistence type="predicted"/>
<sequence>MNLIYIMTKIIKHASTISNLIPIEELFVVLFLFSDQQNHYVVYIAFYHLPPLSLLSTRGIVGDISLDFSFFIGLFDFSLFGDLDFLLRGDLLILSNGDNCLILGNVTCDKTLYMMKDLEFLEENILTEKHFFLLSVITLLEVKICFDALNGDVDLFLLYGIGDFKIAHDFNEVHGGRFNCNLESSIILDDSLSLLVISASIISINFSRSSRSLSFSPNDKISLSSDSSLLYVSKSLSSLSSESDSCSNLLNLIFKILNVFTRLNGYLLNNLFDVDSPSFLELLLCANILGKSFSDFCTVLSVGMLISISDNLEFIVYLYEHKKFNGQRVFNNETREYETHVITSRASTSVKKTKIKIFFHRAAVKISENKLPSVITYKKLRNNNELNVSRDSWI</sequence>
<reference evidence="1 2" key="1">
    <citation type="submission" date="2019-08" db="EMBL/GenBank/DDBJ databases">
        <title>The genome of the soybean aphid Biotype 1, its phylome, world population structure and adaptation to the North American continent.</title>
        <authorList>
            <person name="Giordano R."/>
            <person name="Donthu R.K."/>
            <person name="Hernandez A.G."/>
            <person name="Wright C.L."/>
            <person name="Zimin A.V."/>
        </authorList>
    </citation>
    <scope>NUCLEOTIDE SEQUENCE [LARGE SCALE GENOMIC DNA]</scope>
    <source>
        <tissue evidence="1">Whole aphids</tissue>
    </source>
</reference>